<accession>A0A9P6HCT1</accession>
<organism evidence="2 3">
    <name type="scientific">Thelephora terrestris</name>
    <dbReference type="NCBI Taxonomy" id="56493"/>
    <lineage>
        <taxon>Eukaryota</taxon>
        <taxon>Fungi</taxon>
        <taxon>Dikarya</taxon>
        <taxon>Basidiomycota</taxon>
        <taxon>Agaricomycotina</taxon>
        <taxon>Agaricomycetes</taxon>
        <taxon>Thelephorales</taxon>
        <taxon>Thelephoraceae</taxon>
        <taxon>Thelephora</taxon>
    </lineage>
</organism>
<dbReference type="InterPro" id="IPR039757">
    <property type="entry name" value="EIF2D"/>
</dbReference>
<dbReference type="EMBL" id="WIUZ02000009">
    <property type="protein sequence ID" value="KAF9783951.1"/>
    <property type="molecule type" value="Genomic_DNA"/>
</dbReference>
<dbReference type="Pfam" id="PF17832">
    <property type="entry name" value="Pre-PUA"/>
    <property type="match status" value="1"/>
</dbReference>
<dbReference type="PANTHER" id="PTHR12217:SF4">
    <property type="entry name" value="EUKARYOTIC TRANSLATION INITIATION FACTOR 2D"/>
    <property type="match status" value="1"/>
</dbReference>
<dbReference type="OrthoDB" id="199771at2759"/>
<dbReference type="PANTHER" id="PTHR12217">
    <property type="entry name" value="EUKARYOTIC TRANSLATION INITIATION FACTOR 2D"/>
    <property type="match status" value="1"/>
</dbReference>
<evidence type="ECO:0000313" key="3">
    <source>
        <dbReference type="Proteomes" id="UP000736335"/>
    </source>
</evidence>
<name>A0A9P6HCT1_9AGAM</name>
<dbReference type="PROSITE" id="PS50296">
    <property type="entry name" value="SUI1"/>
    <property type="match status" value="1"/>
</dbReference>
<dbReference type="InterPro" id="IPR001950">
    <property type="entry name" value="SUI1"/>
</dbReference>
<dbReference type="AlphaFoldDB" id="A0A9P6HCT1"/>
<keyword evidence="3" id="KW-1185">Reference proteome</keyword>
<dbReference type="GO" id="GO:0001731">
    <property type="term" value="P:formation of translation preinitiation complex"/>
    <property type="evidence" value="ECO:0007669"/>
    <property type="project" value="InterPro"/>
</dbReference>
<dbReference type="Gene3D" id="3.30.780.10">
    <property type="entry name" value="SUI1-like domain"/>
    <property type="match status" value="1"/>
</dbReference>
<dbReference type="SUPFAM" id="SSF55159">
    <property type="entry name" value="eIF1-like"/>
    <property type="match status" value="1"/>
</dbReference>
<dbReference type="Pfam" id="PF25304">
    <property type="entry name" value="WHD_eIF2D"/>
    <property type="match status" value="1"/>
</dbReference>
<dbReference type="Proteomes" id="UP000736335">
    <property type="component" value="Unassembled WGS sequence"/>
</dbReference>
<gene>
    <name evidence="2" type="ORF">BJ322DRAFT_1109804</name>
</gene>
<comment type="caution">
    <text evidence="2">The sequence shown here is derived from an EMBL/GenBank/DDBJ whole genome shotgun (WGS) entry which is preliminary data.</text>
</comment>
<sequence length="787" mass="87106">MVSEWLVRSRKLPYAIVGEFTDPYGYPLCRYQDSMTAVLGDSNELAVCPRHRAVPFLDQLSDTNQEPLDFRALHVEEDMFTIHTPTSLFARSYPKKVKYYTWGRPADGCAGPPVIFSEDLRALFNNNGAPESLTIYRFALADPSRSRPTTTLMADLEFFDVGCHTSGMVISTIHVSQLKDLNTFDVTLRQSMKPFVDYNSSTLVPLREFDWRRLRNIVVDDLAVTPAVADLLVPEGLFHVTFKTHERISGVAYVTSESVPLWFTLEKEIDDYIPTVYTLWKHPDLLPILSIPGKFVPAMLHGPFLSGSTTEVCFQSSASISTGKLVCVTQDYDPTASGKTRIGSALAVARMALPSHRVNKDTKGRVLTLLHAWKDQLWTIGGELRPPRPRLLDGGPNGEDDTHNEWSGEEIEAAAGTRSESTRDGITPKALSPEEVSNALKSALLASISTTLSKLPPGSFPVTPSVFYETYILPYRSSRLTKTTSTPVDIKHSEFRSLAVFLKASAKEGLIKIKENKGGMVVTGVDGSHPSVGAHVRSVTIKDVEVYKAKQEEAQAQEAGKAKMQHHTLLVTRLRKPGPISAPFFQRIGKDPEGFLTVEEIKTVVNKYLISRKLFNPDDQSSVNVAEDKFILDIVSNGKENKRVELLKRKFMGTNDVIGHVISSGTQWYKLSSGNRQTIISKGSPHPISIRAAHCHGHTVTYISSFEKFLLGAESLAEELKTACASSAAVQPHFCDPGLKQIMVQGEHVQVIKECLNAKGIEAPWIEVINHTGSKLKKKLTKEHTTP</sequence>
<dbReference type="InterPro" id="IPR057429">
    <property type="entry name" value="WH_eIF2D"/>
</dbReference>
<dbReference type="GO" id="GO:0003743">
    <property type="term" value="F:translation initiation factor activity"/>
    <property type="evidence" value="ECO:0007669"/>
    <property type="project" value="InterPro"/>
</dbReference>
<dbReference type="InterPro" id="IPR041366">
    <property type="entry name" value="Pre-PUA"/>
</dbReference>
<dbReference type="Pfam" id="PF01253">
    <property type="entry name" value="SUI1"/>
    <property type="match status" value="1"/>
</dbReference>
<feature type="domain" description="SUI1" evidence="1">
    <location>
        <begin position="697"/>
        <end position="760"/>
    </location>
</feature>
<reference evidence="2" key="1">
    <citation type="journal article" date="2020" name="Nat. Commun.">
        <title>Large-scale genome sequencing of mycorrhizal fungi provides insights into the early evolution of symbiotic traits.</title>
        <authorList>
            <person name="Miyauchi S."/>
            <person name="Kiss E."/>
            <person name="Kuo A."/>
            <person name="Drula E."/>
            <person name="Kohler A."/>
            <person name="Sanchez-Garcia M."/>
            <person name="Morin E."/>
            <person name="Andreopoulos B."/>
            <person name="Barry K.W."/>
            <person name="Bonito G."/>
            <person name="Buee M."/>
            <person name="Carver A."/>
            <person name="Chen C."/>
            <person name="Cichocki N."/>
            <person name="Clum A."/>
            <person name="Culley D."/>
            <person name="Crous P.W."/>
            <person name="Fauchery L."/>
            <person name="Girlanda M."/>
            <person name="Hayes R.D."/>
            <person name="Keri Z."/>
            <person name="LaButti K."/>
            <person name="Lipzen A."/>
            <person name="Lombard V."/>
            <person name="Magnuson J."/>
            <person name="Maillard F."/>
            <person name="Murat C."/>
            <person name="Nolan M."/>
            <person name="Ohm R.A."/>
            <person name="Pangilinan J."/>
            <person name="Pereira M.F."/>
            <person name="Perotto S."/>
            <person name="Peter M."/>
            <person name="Pfister S."/>
            <person name="Riley R."/>
            <person name="Sitrit Y."/>
            <person name="Stielow J.B."/>
            <person name="Szollosi G."/>
            <person name="Zifcakova L."/>
            <person name="Stursova M."/>
            <person name="Spatafora J.W."/>
            <person name="Tedersoo L."/>
            <person name="Vaario L.M."/>
            <person name="Yamada A."/>
            <person name="Yan M."/>
            <person name="Wang P."/>
            <person name="Xu J."/>
            <person name="Bruns T."/>
            <person name="Baldrian P."/>
            <person name="Vilgalys R."/>
            <person name="Dunand C."/>
            <person name="Henrissat B."/>
            <person name="Grigoriev I.V."/>
            <person name="Hibbett D."/>
            <person name="Nagy L.G."/>
            <person name="Martin F.M."/>
        </authorList>
    </citation>
    <scope>NUCLEOTIDE SEQUENCE</scope>
    <source>
        <strain evidence="2">UH-Tt-Lm1</strain>
    </source>
</reference>
<protein>
    <recommendedName>
        <fullName evidence="1">SUI1 domain-containing protein</fullName>
    </recommendedName>
</protein>
<dbReference type="Gene3D" id="3.10.400.20">
    <property type="match status" value="1"/>
</dbReference>
<dbReference type="InterPro" id="IPR036877">
    <property type="entry name" value="SUI1_dom_sf"/>
</dbReference>
<evidence type="ECO:0000259" key="1">
    <source>
        <dbReference type="PROSITE" id="PS50296"/>
    </source>
</evidence>
<evidence type="ECO:0000313" key="2">
    <source>
        <dbReference type="EMBL" id="KAF9783951.1"/>
    </source>
</evidence>
<reference evidence="2" key="2">
    <citation type="submission" date="2020-11" db="EMBL/GenBank/DDBJ databases">
        <authorList>
            <consortium name="DOE Joint Genome Institute"/>
            <person name="Kuo A."/>
            <person name="Miyauchi S."/>
            <person name="Kiss E."/>
            <person name="Drula E."/>
            <person name="Kohler A."/>
            <person name="Sanchez-Garcia M."/>
            <person name="Andreopoulos B."/>
            <person name="Barry K.W."/>
            <person name="Bonito G."/>
            <person name="Buee M."/>
            <person name="Carver A."/>
            <person name="Chen C."/>
            <person name="Cichocki N."/>
            <person name="Clum A."/>
            <person name="Culley D."/>
            <person name="Crous P.W."/>
            <person name="Fauchery L."/>
            <person name="Girlanda M."/>
            <person name="Hayes R."/>
            <person name="Keri Z."/>
            <person name="Labutti K."/>
            <person name="Lipzen A."/>
            <person name="Lombard V."/>
            <person name="Magnuson J."/>
            <person name="Maillard F."/>
            <person name="Morin E."/>
            <person name="Murat C."/>
            <person name="Nolan M."/>
            <person name="Ohm R."/>
            <person name="Pangilinan J."/>
            <person name="Pereira M."/>
            <person name="Perotto S."/>
            <person name="Peter M."/>
            <person name="Riley R."/>
            <person name="Sitrit Y."/>
            <person name="Stielow B."/>
            <person name="Szollosi G."/>
            <person name="Zifcakova L."/>
            <person name="Stursova M."/>
            <person name="Spatafora J.W."/>
            <person name="Tedersoo L."/>
            <person name="Vaario L.-M."/>
            <person name="Yamada A."/>
            <person name="Yan M."/>
            <person name="Wang P."/>
            <person name="Xu J."/>
            <person name="Bruns T."/>
            <person name="Baldrian P."/>
            <person name="Vilgalys R."/>
            <person name="Henrissat B."/>
            <person name="Grigoriev I.V."/>
            <person name="Hibbett D."/>
            <person name="Nagy L.G."/>
            <person name="Martin F.M."/>
        </authorList>
    </citation>
    <scope>NUCLEOTIDE SEQUENCE</scope>
    <source>
        <strain evidence="2">UH-Tt-Lm1</strain>
    </source>
</reference>
<proteinExistence type="predicted"/>